<proteinExistence type="predicted"/>
<dbReference type="InterPro" id="IPR025657">
    <property type="entry name" value="RadC_JAB"/>
</dbReference>
<comment type="caution">
    <text evidence="7">The sequence shown here is derived from an EMBL/GenBank/DDBJ whole genome shotgun (WGS) entry which is preliminary data.</text>
</comment>
<dbReference type="EMBL" id="PIQC01000003">
    <property type="protein sequence ID" value="RUO71645.1"/>
    <property type="molecule type" value="Genomic_DNA"/>
</dbReference>
<dbReference type="PANTHER" id="PTHR30471">
    <property type="entry name" value="DNA REPAIR PROTEIN RADC"/>
    <property type="match status" value="1"/>
</dbReference>
<dbReference type="GO" id="GO:0008237">
    <property type="term" value="F:metallopeptidase activity"/>
    <property type="evidence" value="ECO:0007669"/>
    <property type="project" value="UniProtKB-KW"/>
</dbReference>
<keyword evidence="8" id="KW-1185">Reference proteome</keyword>
<protein>
    <submittedName>
        <fullName evidence="7">DNA repair protein RadC</fullName>
    </submittedName>
</protein>
<dbReference type="CDD" id="cd08071">
    <property type="entry name" value="MPN_DUF2466"/>
    <property type="match status" value="1"/>
</dbReference>
<dbReference type="GO" id="GO:0046872">
    <property type="term" value="F:metal ion binding"/>
    <property type="evidence" value="ECO:0007669"/>
    <property type="project" value="UniProtKB-KW"/>
</dbReference>
<evidence type="ECO:0000259" key="6">
    <source>
        <dbReference type="PROSITE" id="PS50249"/>
    </source>
</evidence>
<dbReference type="Gene3D" id="3.40.140.10">
    <property type="entry name" value="Cytidine Deaminase, domain 2"/>
    <property type="match status" value="1"/>
</dbReference>
<keyword evidence="4" id="KW-0862">Zinc</keyword>
<evidence type="ECO:0000256" key="1">
    <source>
        <dbReference type="ARBA" id="ARBA00022670"/>
    </source>
</evidence>
<feature type="domain" description="MPN" evidence="6">
    <location>
        <begin position="37"/>
        <end position="158"/>
    </location>
</feature>
<evidence type="ECO:0000313" key="7">
    <source>
        <dbReference type="EMBL" id="RUO71645.1"/>
    </source>
</evidence>
<dbReference type="OrthoDB" id="9804482at2"/>
<evidence type="ECO:0000256" key="4">
    <source>
        <dbReference type="ARBA" id="ARBA00022833"/>
    </source>
</evidence>
<dbReference type="InterPro" id="IPR037518">
    <property type="entry name" value="MPN"/>
</dbReference>
<dbReference type="Pfam" id="PF04002">
    <property type="entry name" value="RadC"/>
    <property type="match status" value="1"/>
</dbReference>
<dbReference type="PANTHER" id="PTHR30471:SF6">
    <property type="entry name" value="UPF0758 PROTEIN VC_0510"/>
    <property type="match status" value="1"/>
</dbReference>
<dbReference type="RefSeq" id="WP_126780422.1">
    <property type="nucleotide sequence ID" value="NZ_PIQC01000003.1"/>
</dbReference>
<keyword evidence="1" id="KW-0645">Protease</keyword>
<evidence type="ECO:0000256" key="2">
    <source>
        <dbReference type="ARBA" id="ARBA00022723"/>
    </source>
</evidence>
<evidence type="ECO:0000256" key="5">
    <source>
        <dbReference type="ARBA" id="ARBA00023049"/>
    </source>
</evidence>
<dbReference type="Proteomes" id="UP000288058">
    <property type="component" value="Unassembled WGS sequence"/>
</dbReference>
<gene>
    <name evidence="7" type="ORF">CWI78_03780</name>
</gene>
<name>A0A432Z198_9GAMM</name>
<reference evidence="8" key="1">
    <citation type="journal article" date="2018" name="Front. Microbiol.">
        <title>Genome-Based Analysis Reveals the Taxonomy and Diversity of the Family Idiomarinaceae.</title>
        <authorList>
            <person name="Liu Y."/>
            <person name="Lai Q."/>
            <person name="Shao Z."/>
        </authorList>
    </citation>
    <scope>NUCLEOTIDE SEQUENCE [LARGE SCALE GENOMIC DNA]</scope>
    <source>
        <strain evidence="8">R22</strain>
    </source>
</reference>
<keyword evidence="5" id="KW-0482">Metalloprotease</keyword>
<keyword evidence="2" id="KW-0479">Metal-binding</keyword>
<accession>A0A432Z198</accession>
<dbReference type="SUPFAM" id="SSF102712">
    <property type="entry name" value="JAB1/MPN domain"/>
    <property type="match status" value="1"/>
</dbReference>
<dbReference type="InterPro" id="IPR020891">
    <property type="entry name" value="UPF0758_CS"/>
</dbReference>
<evidence type="ECO:0000256" key="3">
    <source>
        <dbReference type="ARBA" id="ARBA00022801"/>
    </source>
</evidence>
<dbReference type="GO" id="GO:0006508">
    <property type="term" value="P:proteolysis"/>
    <property type="evidence" value="ECO:0007669"/>
    <property type="project" value="UniProtKB-KW"/>
</dbReference>
<sequence>MHTLDKGFYSSANNEAERDVFHRASQILEERHLRGQEPYNPSVIKDFLTYKLAHYEREVFSIIFLDEKGHFIEYRELFYGTINAASVYPREVVRAALETKASSLVLSHNHPSGEPEPSNSDIRLTERLQKALAVIDVDVKDHIVIGKECVSFSERGLL</sequence>
<dbReference type="NCBIfam" id="TIGR00608">
    <property type="entry name" value="radc"/>
    <property type="match status" value="1"/>
</dbReference>
<evidence type="ECO:0000313" key="8">
    <source>
        <dbReference type="Proteomes" id="UP000288058"/>
    </source>
</evidence>
<dbReference type="InterPro" id="IPR001405">
    <property type="entry name" value="UPF0758"/>
</dbReference>
<organism evidence="7 8">
    <name type="scientific">Idiomarina ramblicola</name>
    <dbReference type="NCBI Taxonomy" id="263724"/>
    <lineage>
        <taxon>Bacteria</taxon>
        <taxon>Pseudomonadati</taxon>
        <taxon>Pseudomonadota</taxon>
        <taxon>Gammaproteobacteria</taxon>
        <taxon>Alteromonadales</taxon>
        <taxon>Idiomarinaceae</taxon>
        <taxon>Idiomarina</taxon>
    </lineage>
</organism>
<dbReference type="PROSITE" id="PS50249">
    <property type="entry name" value="MPN"/>
    <property type="match status" value="1"/>
</dbReference>
<keyword evidence="3" id="KW-0378">Hydrolase</keyword>
<dbReference type="PROSITE" id="PS01302">
    <property type="entry name" value="UPF0758"/>
    <property type="match status" value="1"/>
</dbReference>
<dbReference type="AlphaFoldDB" id="A0A432Z198"/>